<dbReference type="InterPro" id="IPR032675">
    <property type="entry name" value="LRR_dom_sf"/>
</dbReference>
<evidence type="ECO:0000259" key="1">
    <source>
        <dbReference type="PROSITE" id="PS50181"/>
    </source>
</evidence>
<dbReference type="Proteomes" id="UP001558713">
    <property type="component" value="Unassembled WGS sequence"/>
</dbReference>
<dbReference type="PANTHER" id="PTHR31900">
    <property type="entry name" value="F-BOX/RNI SUPERFAMILY PROTEIN-RELATED"/>
    <property type="match status" value="1"/>
</dbReference>
<evidence type="ECO:0000313" key="3">
    <source>
        <dbReference type="Proteomes" id="UP001558713"/>
    </source>
</evidence>
<protein>
    <submittedName>
        <fullName evidence="2">FBD-associated F-box protein</fullName>
    </submittedName>
</protein>
<accession>A0ABD1A645</accession>
<comment type="caution">
    <text evidence="2">The sequence shown here is derived from an EMBL/GenBank/DDBJ whole genome shotgun (WGS) entry which is preliminary data.</text>
</comment>
<dbReference type="InterPro" id="IPR001810">
    <property type="entry name" value="F-box_dom"/>
</dbReference>
<dbReference type="InterPro" id="IPR006566">
    <property type="entry name" value="FBD"/>
</dbReference>
<feature type="domain" description="F-box" evidence="1">
    <location>
        <begin position="1"/>
        <end position="37"/>
    </location>
</feature>
<organism evidence="2 3">
    <name type="scientific">Cardamine amara subsp. amara</name>
    <dbReference type="NCBI Taxonomy" id="228776"/>
    <lineage>
        <taxon>Eukaryota</taxon>
        <taxon>Viridiplantae</taxon>
        <taxon>Streptophyta</taxon>
        <taxon>Embryophyta</taxon>
        <taxon>Tracheophyta</taxon>
        <taxon>Spermatophyta</taxon>
        <taxon>Magnoliopsida</taxon>
        <taxon>eudicotyledons</taxon>
        <taxon>Gunneridae</taxon>
        <taxon>Pentapetalae</taxon>
        <taxon>rosids</taxon>
        <taxon>malvids</taxon>
        <taxon>Brassicales</taxon>
        <taxon>Brassicaceae</taxon>
        <taxon>Cardamineae</taxon>
        <taxon>Cardamine</taxon>
    </lineage>
</organism>
<dbReference type="Pfam" id="PF00646">
    <property type="entry name" value="F-box"/>
    <property type="match status" value="1"/>
</dbReference>
<dbReference type="Gene3D" id="3.80.10.10">
    <property type="entry name" value="Ribonuclease Inhibitor"/>
    <property type="match status" value="1"/>
</dbReference>
<dbReference type="SUPFAM" id="SSF52047">
    <property type="entry name" value="RNI-like"/>
    <property type="match status" value="1"/>
</dbReference>
<keyword evidence="3" id="KW-1185">Reference proteome</keyword>
<proteinExistence type="predicted"/>
<dbReference type="InterPro" id="IPR053781">
    <property type="entry name" value="F-box_AtFBL13-like"/>
</dbReference>
<dbReference type="Gene3D" id="1.20.1280.50">
    <property type="match status" value="1"/>
</dbReference>
<dbReference type="InterPro" id="IPR036047">
    <property type="entry name" value="F-box-like_dom_sf"/>
</dbReference>
<dbReference type="InterPro" id="IPR050232">
    <property type="entry name" value="FBL13/AtMIF1-like"/>
</dbReference>
<dbReference type="PROSITE" id="PS50181">
    <property type="entry name" value="FBOX"/>
    <property type="match status" value="1"/>
</dbReference>
<dbReference type="Pfam" id="PF08387">
    <property type="entry name" value="FBD"/>
    <property type="match status" value="1"/>
</dbReference>
<dbReference type="SMART" id="SM00256">
    <property type="entry name" value="FBOX"/>
    <property type="match status" value="1"/>
</dbReference>
<dbReference type="CDD" id="cd22160">
    <property type="entry name" value="F-box_AtFBL13-like"/>
    <property type="match status" value="1"/>
</dbReference>
<sequence length="417" mass="47958">MDMISFLPNDLLFKILSLLPTKDVLKTCVLSKRWQSVWMFVPKLEYILSDRNADNWSRWRDVWFVDKTLISNKAHVLESLHFKLSRKVSESEIGFWVKIAVGKGLRELNYELSCTIDEPIRLPQILYVCGTLVVLKLTNVSLTDVTTFPVRFLSLKTLHLRSVIYLDDESPRKILSSCTVLEVLVVNRDRNDNVKTFSISVPSLQKLIYDGTCPTQEDDSEFVMNAPSLKYLEIVDHGYACRIEKMPEIVTANVNAVYWNTDNILSSLTSVKRLSLCLQSESLYPTGEIFHQLVELEFCTCDPEWDLLMTLLKHSPKLRALKLNDRRDGILGEPLLHWDEPSSVPETLKFGLETLEWRNYRGWKIYEELAKFILKHSCSLKTAIFSPVATSLKKKHGMLMELALMSRGSKTCQLVFG</sequence>
<dbReference type="InterPro" id="IPR055411">
    <property type="entry name" value="LRR_FXL15/At3g58940/PEG3-like"/>
</dbReference>
<dbReference type="SUPFAM" id="SSF81383">
    <property type="entry name" value="F-box domain"/>
    <property type="match status" value="1"/>
</dbReference>
<dbReference type="AlphaFoldDB" id="A0ABD1A645"/>
<dbReference type="PANTHER" id="PTHR31900:SF34">
    <property type="entry name" value="EMB|CAB62440.1-RELATED"/>
    <property type="match status" value="1"/>
</dbReference>
<gene>
    <name evidence="2" type="ORF">V5N11_029132</name>
</gene>
<evidence type="ECO:0000313" key="2">
    <source>
        <dbReference type="EMBL" id="KAL1195220.1"/>
    </source>
</evidence>
<dbReference type="Pfam" id="PF24758">
    <property type="entry name" value="LRR_At5g56370"/>
    <property type="match status" value="1"/>
</dbReference>
<dbReference type="EMBL" id="JBANAX010000732">
    <property type="protein sequence ID" value="KAL1195220.1"/>
    <property type="molecule type" value="Genomic_DNA"/>
</dbReference>
<name>A0ABD1A645_CARAN</name>
<reference evidence="2 3" key="1">
    <citation type="submission" date="2024-04" db="EMBL/GenBank/DDBJ databases">
        <title>Genome assembly C_amara_ONT_v2.</title>
        <authorList>
            <person name="Yant L."/>
            <person name="Moore C."/>
            <person name="Slenker M."/>
        </authorList>
    </citation>
    <scope>NUCLEOTIDE SEQUENCE [LARGE SCALE GENOMIC DNA]</scope>
    <source>
        <tissue evidence="2">Leaf</tissue>
    </source>
</reference>
<dbReference type="SMART" id="SM00579">
    <property type="entry name" value="FBD"/>
    <property type="match status" value="1"/>
</dbReference>